<dbReference type="AlphaFoldDB" id="A0A4R8MAD6"/>
<dbReference type="Pfam" id="PF01515">
    <property type="entry name" value="PTA_PTB"/>
    <property type="match status" value="1"/>
</dbReference>
<name>A0A4R8MAD6_9BACT</name>
<protein>
    <submittedName>
        <fullName evidence="5">Phosphate butyryltransferase</fullName>
    </submittedName>
</protein>
<evidence type="ECO:0000256" key="3">
    <source>
        <dbReference type="ARBA" id="ARBA00023315"/>
    </source>
</evidence>
<gene>
    <name evidence="5" type="ORF">C8D99_10647</name>
</gene>
<dbReference type="PIRSF" id="PIRSF000428">
    <property type="entry name" value="P_Ac_trans"/>
    <property type="match status" value="1"/>
</dbReference>
<comment type="caution">
    <text evidence="5">The sequence shown here is derived from an EMBL/GenBank/DDBJ whole genome shotgun (WGS) entry which is preliminary data.</text>
</comment>
<sequence>MTMQKLDFLLEESRKGRPMTLALACPYGDDALAAVARAGREGVVKTVLVGDGSRIRALAENDGCDLSGVDIVDEKNEEKAVELSVRMVSSGEADLLMKGLVKTSTLLKAVLDKEWGLRTGSLLSHLFLFEIPAMNRRVIGISDGGMNTYPDLNAKAKIIENAVACYHKIGVPQPRIAALAAVEAVNPDMQATLDAAALAKMNERGQIRGCIVDGPLALDNAVSEESAKIKGISSPVAGNADMLLVPDIESGNFVGKVLLYMTGGKGAGVILGARKPIVLTSRFDSMETKLLSIALGAVVARS</sequence>
<dbReference type="SUPFAM" id="SSF53659">
    <property type="entry name" value="Isocitrate/Isopropylmalate dehydrogenase-like"/>
    <property type="match status" value="1"/>
</dbReference>
<comment type="similarity">
    <text evidence="1">Belongs to the phosphate acetyltransferase and butyryltransferase family.</text>
</comment>
<evidence type="ECO:0000313" key="5">
    <source>
        <dbReference type="EMBL" id="TDY61192.1"/>
    </source>
</evidence>
<evidence type="ECO:0000256" key="1">
    <source>
        <dbReference type="ARBA" id="ARBA00005656"/>
    </source>
</evidence>
<dbReference type="Proteomes" id="UP000295066">
    <property type="component" value="Unassembled WGS sequence"/>
</dbReference>
<dbReference type="PANTHER" id="PTHR43356">
    <property type="entry name" value="PHOSPHATE ACETYLTRANSFERASE"/>
    <property type="match status" value="1"/>
</dbReference>
<dbReference type="RefSeq" id="WP_133957244.1">
    <property type="nucleotide sequence ID" value="NZ_SORI01000006.1"/>
</dbReference>
<keyword evidence="2 5" id="KW-0808">Transferase</keyword>
<dbReference type="NCBIfam" id="NF006045">
    <property type="entry name" value="PRK08190.1"/>
    <property type="match status" value="1"/>
</dbReference>
<evidence type="ECO:0000313" key="6">
    <source>
        <dbReference type="Proteomes" id="UP000295066"/>
    </source>
</evidence>
<dbReference type="Gene3D" id="3.40.718.10">
    <property type="entry name" value="Isopropylmalate Dehydrogenase"/>
    <property type="match status" value="1"/>
</dbReference>
<dbReference type="InterPro" id="IPR002505">
    <property type="entry name" value="PTA_PTB"/>
</dbReference>
<evidence type="ECO:0000256" key="2">
    <source>
        <dbReference type="ARBA" id="ARBA00022679"/>
    </source>
</evidence>
<dbReference type="InterPro" id="IPR050500">
    <property type="entry name" value="Phos_Acetyltrans/Butyryltrans"/>
</dbReference>
<keyword evidence="6" id="KW-1185">Reference proteome</keyword>
<dbReference type="EMBL" id="SORI01000006">
    <property type="protein sequence ID" value="TDY61192.1"/>
    <property type="molecule type" value="Genomic_DNA"/>
</dbReference>
<dbReference type="PANTHER" id="PTHR43356:SF2">
    <property type="entry name" value="PHOSPHATE ACETYLTRANSFERASE"/>
    <property type="match status" value="1"/>
</dbReference>
<accession>A0A4R8MAD6</accession>
<evidence type="ECO:0000259" key="4">
    <source>
        <dbReference type="Pfam" id="PF01515"/>
    </source>
</evidence>
<reference evidence="5 6" key="1">
    <citation type="submission" date="2019-03" db="EMBL/GenBank/DDBJ databases">
        <title>Genomic Encyclopedia of Type Strains, Phase IV (KMG-IV): sequencing the most valuable type-strain genomes for metagenomic binning, comparative biology and taxonomic classification.</title>
        <authorList>
            <person name="Goeker M."/>
        </authorList>
    </citation>
    <scope>NUCLEOTIDE SEQUENCE [LARGE SCALE GENOMIC DNA]</scope>
    <source>
        <strain evidence="5 6">DSM 25964</strain>
    </source>
</reference>
<feature type="domain" description="Phosphate acetyl/butaryl transferase" evidence="4">
    <location>
        <begin position="81"/>
        <end position="296"/>
    </location>
</feature>
<dbReference type="InterPro" id="IPR012147">
    <property type="entry name" value="P_Ac_Bu_trans"/>
</dbReference>
<keyword evidence="3" id="KW-0012">Acyltransferase</keyword>
<proteinExistence type="inferred from homology"/>
<dbReference type="OrthoDB" id="9774179at2"/>
<organism evidence="5 6">
    <name type="scientific">Aminivibrio pyruvatiphilus</name>
    <dbReference type="NCBI Taxonomy" id="1005740"/>
    <lineage>
        <taxon>Bacteria</taxon>
        <taxon>Thermotogati</taxon>
        <taxon>Synergistota</taxon>
        <taxon>Synergistia</taxon>
        <taxon>Synergistales</taxon>
        <taxon>Aminobacteriaceae</taxon>
        <taxon>Aminivibrio</taxon>
    </lineage>
</organism>
<dbReference type="GO" id="GO:0016746">
    <property type="term" value="F:acyltransferase activity"/>
    <property type="evidence" value="ECO:0007669"/>
    <property type="project" value="UniProtKB-KW"/>
</dbReference>